<sequence length="316" mass="36428">MILLKVIRKGYEKGLKPQPKKKPECEQNADVAADAIYKALTSDEPSMIARFGSTEMICLCNYIGVKNHKNQFVNFIKGKTQPWWWENNIINQMQVYSGFFPTTTEKIEQFCELMLHDIPEVDVLGSWMAQESYFTDELKQATKVNFELLNPYFSKTPWTKALEGKKVLVVHPFAETIKSQYNKREVLFEDNLLPDFELETIKAVQTIAGVPTSFNDWFEALDYMKAEIDKRDYDICLIGAGAYGFPLAAHVKRMGKKGFHMGGSLQLLFGIIGKRWETANYNDTYNYARLINEHWVRPDNKEKPEGALKVEGACYW</sequence>
<dbReference type="Pfam" id="PF22882">
    <property type="entry name" value="GT-D-like"/>
    <property type="match status" value="1"/>
</dbReference>
<dbReference type="EMBL" id="CP051682">
    <property type="protein sequence ID" value="QJD98252.1"/>
    <property type="molecule type" value="Genomic_DNA"/>
</dbReference>
<proteinExistence type="predicted"/>
<accession>A0A7L5E4L4</accession>
<reference evidence="2 3" key="1">
    <citation type="submission" date="2020-04" db="EMBL/GenBank/DDBJ databases">
        <title>Genome sequencing of novel species.</title>
        <authorList>
            <person name="Heo J."/>
            <person name="Kim S.-J."/>
            <person name="Kim J.-S."/>
            <person name="Hong S.-B."/>
            <person name="Kwon S.-W."/>
        </authorList>
    </citation>
    <scope>NUCLEOTIDE SEQUENCE [LARGE SCALE GENOMIC DNA]</scope>
    <source>
        <strain evidence="2 3">F39-2</strain>
    </source>
</reference>
<dbReference type="AlphaFoldDB" id="A0A7L5E4L4"/>
<dbReference type="InterPro" id="IPR055171">
    <property type="entry name" value="GT-D-like"/>
</dbReference>
<dbReference type="Proteomes" id="UP000503278">
    <property type="component" value="Chromosome"/>
</dbReference>
<feature type="domain" description="GT-D fold-like" evidence="1">
    <location>
        <begin position="33"/>
        <end position="265"/>
    </location>
</feature>
<gene>
    <name evidence="2" type="ORF">HH214_00255</name>
</gene>
<protein>
    <recommendedName>
        <fullName evidence="1">GT-D fold-like domain-containing protein</fullName>
    </recommendedName>
</protein>
<name>A0A7L5E4L4_9SPHI</name>
<keyword evidence="3" id="KW-1185">Reference proteome</keyword>
<evidence type="ECO:0000259" key="1">
    <source>
        <dbReference type="Pfam" id="PF22882"/>
    </source>
</evidence>
<organism evidence="2 3">
    <name type="scientific">Mucilaginibacter robiniae</name>
    <dbReference type="NCBI Taxonomy" id="2728022"/>
    <lineage>
        <taxon>Bacteria</taxon>
        <taxon>Pseudomonadati</taxon>
        <taxon>Bacteroidota</taxon>
        <taxon>Sphingobacteriia</taxon>
        <taxon>Sphingobacteriales</taxon>
        <taxon>Sphingobacteriaceae</taxon>
        <taxon>Mucilaginibacter</taxon>
    </lineage>
</organism>
<evidence type="ECO:0000313" key="2">
    <source>
        <dbReference type="EMBL" id="QJD98252.1"/>
    </source>
</evidence>
<evidence type="ECO:0000313" key="3">
    <source>
        <dbReference type="Proteomes" id="UP000503278"/>
    </source>
</evidence>
<dbReference type="KEGG" id="mrob:HH214_00255"/>